<dbReference type="FunFam" id="3.30.420.10:FF:000031">
    <property type="entry name" value="RNA exonuclease 1"/>
    <property type="match status" value="1"/>
</dbReference>
<gene>
    <name evidence="8" type="ORF">L5515_002026</name>
</gene>
<evidence type="ECO:0000313" key="8">
    <source>
        <dbReference type="EMBL" id="UMM14046.1"/>
    </source>
</evidence>
<dbReference type="SUPFAM" id="SSF53098">
    <property type="entry name" value="Ribonuclease H-like"/>
    <property type="match status" value="1"/>
</dbReference>
<comment type="subcellular location">
    <subcellularLocation>
        <location evidence="1">Nucleus</location>
    </subcellularLocation>
</comment>
<evidence type="ECO:0000313" key="9">
    <source>
        <dbReference type="Proteomes" id="UP000829354"/>
    </source>
</evidence>
<dbReference type="InterPro" id="IPR034922">
    <property type="entry name" value="REX1-like_exo"/>
</dbReference>
<evidence type="ECO:0000256" key="5">
    <source>
        <dbReference type="ARBA" id="ARBA00022839"/>
    </source>
</evidence>
<evidence type="ECO:0000259" key="7">
    <source>
        <dbReference type="SMART" id="SM00479"/>
    </source>
</evidence>
<keyword evidence="4" id="KW-0378">Hydrolase</keyword>
<sequence>MDYSSWIPQIPLPAEGMKSTIELTPQMAKMLIDAQDHFHKKKALRLDPFILTRAQRFENGFPVRKGCQVYVQPNEFQMGQELFYTEFDNTRICTRCQQTFYVESDGYQPTADHPICIDSEGGYNFHIHTQLPVEHLKTFKKADKVDEYNRRMTGRVYALDVESVYTSHGQEVGRVTVVDDRGEAALDLLVKPKEHIYDYVTKYSGLTPDFLNYATETLESARQKILNLINRESILIGHALNGDLLKLGILHSKVIDTSILFATSGRRPSLRSLTSIYLNRDIQQSYYGHCSKEDAVACVDLVNYALRNPTTISEVFQKPNNSL</sequence>
<evidence type="ECO:0000256" key="2">
    <source>
        <dbReference type="ARBA" id="ARBA00006357"/>
    </source>
</evidence>
<organism evidence="8 9">
    <name type="scientific">Caenorhabditis briggsae</name>
    <dbReference type="NCBI Taxonomy" id="6238"/>
    <lineage>
        <taxon>Eukaryota</taxon>
        <taxon>Metazoa</taxon>
        <taxon>Ecdysozoa</taxon>
        <taxon>Nematoda</taxon>
        <taxon>Chromadorea</taxon>
        <taxon>Rhabditida</taxon>
        <taxon>Rhabditina</taxon>
        <taxon>Rhabditomorpha</taxon>
        <taxon>Rhabditoidea</taxon>
        <taxon>Rhabditidae</taxon>
        <taxon>Peloderinae</taxon>
        <taxon>Caenorhabditis</taxon>
    </lineage>
</organism>
<reference evidence="8 9" key="1">
    <citation type="submission" date="2022-04" db="EMBL/GenBank/DDBJ databases">
        <title>Chromosome-level reference genomes for two strains of Caenorhabditis briggsae: an improved platform for comparative genomics.</title>
        <authorList>
            <person name="Stevens L."/>
            <person name="Andersen E."/>
        </authorList>
    </citation>
    <scope>NUCLEOTIDE SEQUENCE [LARGE SCALE GENOMIC DNA]</scope>
    <source>
        <strain evidence="8">VX34</strain>
        <tissue evidence="8">Whole-organism</tissue>
    </source>
</reference>
<evidence type="ECO:0000256" key="4">
    <source>
        <dbReference type="ARBA" id="ARBA00022801"/>
    </source>
</evidence>
<protein>
    <recommendedName>
        <fullName evidence="7">Exonuclease domain-containing protein</fullName>
    </recommendedName>
</protein>
<dbReference type="EMBL" id="CP092620">
    <property type="protein sequence ID" value="UMM14046.1"/>
    <property type="molecule type" value="Genomic_DNA"/>
</dbReference>
<proteinExistence type="inferred from homology"/>
<dbReference type="CDD" id="cd06145">
    <property type="entry name" value="REX1_like"/>
    <property type="match status" value="1"/>
</dbReference>
<dbReference type="AlphaFoldDB" id="A0AAE9E5D9"/>
<dbReference type="Pfam" id="PF00929">
    <property type="entry name" value="RNase_T"/>
    <property type="match status" value="1"/>
</dbReference>
<dbReference type="Proteomes" id="UP000829354">
    <property type="component" value="Chromosome I"/>
</dbReference>
<dbReference type="Gene3D" id="3.30.420.10">
    <property type="entry name" value="Ribonuclease H-like superfamily/Ribonuclease H"/>
    <property type="match status" value="1"/>
</dbReference>
<keyword evidence="6" id="KW-0539">Nucleus</keyword>
<dbReference type="InterPro" id="IPR013520">
    <property type="entry name" value="Ribonucl_H"/>
</dbReference>
<evidence type="ECO:0000256" key="6">
    <source>
        <dbReference type="ARBA" id="ARBA00023242"/>
    </source>
</evidence>
<keyword evidence="3" id="KW-0540">Nuclease</keyword>
<dbReference type="InterPro" id="IPR036397">
    <property type="entry name" value="RNaseH_sf"/>
</dbReference>
<dbReference type="InterPro" id="IPR047021">
    <property type="entry name" value="REXO1/3/4-like"/>
</dbReference>
<name>A0AAE9E5D9_CAEBR</name>
<dbReference type="GO" id="GO:0003676">
    <property type="term" value="F:nucleic acid binding"/>
    <property type="evidence" value="ECO:0007669"/>
    <property type="project" value="InterPro"/>
</dbReference>
<evidence type="ECO:0000256" key="1">
    <source>
        <dbReference type="ARBA" id="ARBA00004123"/>
    </source>
</evidence>
<keyword evidence="9" id="KW-1185">Reference proteome</keyword>
<dbReference type="InterPro" id="IPR012337">
    <property type="entry name" value="RNaseH-like_sf"/>
</dbReference>
<accession>A0AAE9E5D9</accession>
<dbReference type="SMART" id="SM00479">
    <property type="entry name" value="EXOIII"/>
    <property type="match status" value="1"/>
</dbReference>
<dbReference type="PANTHER" id="PTHR12801:SF153">
    <property type="entry name" value="EXONUCLEASE DOMAIN-CONTAINING PROTEIN"/>
    <property type="match status" value="1"/>
</dbReference>
<dbReference type="GO" id="GO:0004527">
    <property type="term" value="F:exonuclease activity"/>
    <property type="evidence" value="ECO:0007669"/>
    <property type="project" value="UniProtKB-KW"/>
</dbReference>
<dbReference type="GO" id="GO:0005634">
    <property type="term" value="C:nucleus"/>
    <property type="evidence" value="ECO:0007669"/>
    <property type="project" value="UniProtKB-SubCell"/>
</dbReference>
<comment type="similarity">
    <text evidence="2">Belongs to the REXO1/REXO3 family.</text>
</comment>
<keyword evidence="5" id="KW-0269">Exonuclease</keyword>
<feature type="domain" description="Exonuclease" evidence="7">
    <location>
        <begin position="155"/>
        <end position="311"/>
    </location>
</feature>
<dbReference type="PANTHER" id="PTHR12801">
    <property type="entry name" value="RNA EXONUCLEASE REXO1 / RECO3 FAMILY MEMBER-RELATED"/>
    <property type="match status" value="1"/>
</dbReference>
<dbReference type="GO" id="GO:0010629">
    <property type="term" value="P:negative regulation of gene expression"/>
    <property type="evidence" value="ECO:0007669"/>
    <property type="project" value="UniProtKB-ARBA"/>
</dbReference>
<evidence type="ECO:0000256" key="3">
    <source>
        <dbReference type="ARBA" id="ARBA00022722"/>
    </source>
</evidence>